<feature type="compositionally biased region" description="Basic residues" evidence="1">
    <location>
        <begin position="28"/>
        <end position="44"/>
    </location>
</feature>
<name>A0A9N7Y7I7_PLEPL</name>
<feature type="non-terminal residue" evidence="2">
    <location>
        <position position="131"/>
    </location>
</feature>
<gene>
    <name evidence="2" type="ORF">PLEPLA_LOCUS1921</name>
</gene>
<evidence type="ECO:0000313" key="3">
    <source>
        <dbReference type="Proteomes" id="UP001153269"/>
    </source>
</evidence>
<dbReference type="Proteomes" id="UP001153269">
    <property type="component" value="Unassembled WGS sequence"/>
</dbReference>
<keyword evidence="3" id="KW-1185">Reference proteome</keyword>
<evidence type="ECO:0000313" key="2">
    <source>
        <dbReference type="EMBL" id="CAB1414214.1"/>
    </source>
</evidence>
<reference evidence="2" key="1">
    <citation type="submission" date="2020-03" db="EMBL/GenBank/DDBJ databases">
        <authorList>
            <person name="Weist P."/>
        </authorList>
    </citation>
    <scope>NUCLEOTIDE SEQUENCE</scope>
</reference>
<accession>A0A9N7Y7I7</accession>
<dbReference type="AlphaFoldDB" id="A0A9N7Y7I7"/>
<proteinExistence type="predicted"/>
<protein>
    <submittedName>
        <fullName evidence="2">Uncharacterized protein</fullName>
    </submittedName>
</protein>
<feature type="region of interest" description="Disordered" evidence="1">
    <location>
        <begin position="98"/>
        <end position="131"/>
    </location>
</feature>
<sequence>MEPRVGGRLGLVPAHSAVVRPASGTGRKTLRNHSSHCVQRKGNHSNRTQTASRGTGAVQRKDECDRGSWGGAYTACVGGSSASTVLYTKPGMLQSERTNSHCVGANSPISPKPQMGCSVPIPPKQSQGSQN</sequence>
<feature type="region of interest" description="Disordered" evidence="1">
    <location>
        <begin position="22"/>
        <end position="67"/>
    </location>
</feature>
<organism evidence="2 3">
    <name type="scientific">Pleuronectes platessa</name>
    <name type="common">European plaice</name>
    <dbReference type="NCBI Taxonomy" id="8262"/>
    <lineage>
        <taxon>Eukaryota</taxon>
        <taxon>Metazoa</taxon>
        <taxon>Chordata</taxon>
        <taxon>Craniata</taxon>
        <taxon>Vertebrata</taxon>
        <taxon>Euteleostomi</taxon>
        <taxon>Actinopterygii</taxon>
        <taxon>Neopterygii</taxon>
        <taxon>Teleostei</taxon>
        <taxon>Neoteleostei</taxon>
        <taxon>Acanthomorphata</taxon>
        <taxon>Carangaria</taxon>
        <taxon>Pleuronectiformes</taxon>
        <taxon>Pleuronectoidei</taxon>
        <taxon>Pleuronectidae</taxon>
        <taxon>Pleuronectes</taxon>
    </lineage>
</organism>
<comment type="caution">
    <text evidence="2">The sequence shown here is derived from an EMBL/GenBank/DDBJ whole genome shotgun (WGS) entry which is preliminary data.</text>
</comment>
<evidence type="ECO:0000256" key="1">
    <source>
        <dbReference type="SAM" id="MobiDB-lite"/>
    </source>
</evidence>
<dbReference type="EMBL" id="CADEAL010000091">
    <property type="protein sequence ID" value="CAB1414214.1"/>
    <property type="molecule type" value="Genomic_DNA"/>
</dbReference>